<comment type="caution">
    <text evidence="1">The sequence shown here is derived from an EMBL/GenBank/DDBJ whole genome shotgun (WGS) entry which is preliminary data.</text>
</comment>
<dbReference type="OrthoDB" id="10048767at2759"/>
<keyword evidence="2" id="KW-1185">Reference proteome</keyword>
<evidence type="ECO:0000313" key="2">
    <source>
        <dbReference type="Proteomes" id="UP000801492"/>
    </source>
</evidence>
<gene>
    <name evidence="1" type="ORF">ILUMI_16536</name>
</gene>
<dbReference type="EMBL" id="VTPC01064341">
    <property type="protein sequence ID" value="KAF2889637.1"/>
    <property type="molecule type" value="Genomic_DNA"/>
</dbReference>
<accession>A0A8K0CQV2</accession>
<reference evidence="1" key="1">
    <citation type="submission" date="2019-08" db="EMBL/GenBank/DDBJ databases">
        <title>The genome of the North American firefly Photinus pyralis.</title>
        <authorList>
            <consortium name="Photinus pyralis genome working group"/>
            <person name="Fallon T.R."/>
            <person name="Sander Lower S.E."/>
            <person name="Weng J.-K."/>
        </authorList>
    </citation>
    <scope>NUCLEOTIDE SEQUENCE</scope>
    <source>
        <strain evidence="1">TRF0915ILg1</strain>
        <tissue evidence="1">Whole body</tissue>
    </source>
</reference>
<sequence length="120" mass="13522">MSSTDTADEIVEIGLSPPKKRARKRHFDASTKEMILNIYKCEVNEKPGSTVNDVAIKVANKSGVLGTITAQKLENCIQHVQNNIEQKMWDLDNVIEIHVEPLIINVREDSSTSEWDDESE</sequence>
<dbReference type="AlphaFoldDB" id="A0A8K0CQV2"/>
<dbReference type="Proteomes" id="UP000801492">
    <property type="component" value="Unassembled WGS sequence"/>
</dbReference>
<name>A0A8K0CQV2_IGNLU</name>
<protein>
    <submittedName>
        <fullName evidence="1">Uncharacterized protein</fullName>
    </submittedName>
</protein>
<evidence type="ECO:0000313" key="1">
    <source>
        <dbReference type="EMBL" id="KAF2889637.1"/>
    </source>
</evidence>
<organism evidence="1 2">
    <name type="scientific">Ignelater luminosus</name>
    <name type="common">Cucubano</name>
    <name type="synonym">Pyrophorus luminosus</name>
    <dbReference type="NCBI Taxonomy" id="2038154"/>
    <lineage>
        <taxon>Eukaryota</taxon>
        <taxon>Metazoa</taxon>
        <taxon>Ecdysozoa</taxon>
        <taxon>Arthropoda</taxon>
        <taxon>Hexapoda</taxon>
        <taxon>Insecta</taxon>
        <taxon>Pterygota</taxon>
        <taxon>Neoptera</taxon>
        <taxon>Endopterygota</taxon>
        <taxon>Coleoptera</taxon>
        <taxon>Polyphaga</taxon>
        <taxon>Elateriformia</taxon>
        <taxon>Elateroidea</taxon>
        <taxon>Elateridae</taxon>
        <taxon>Agrypninae</taxon>
        <taxon>Pyrophorini</taxon>
        <taxon>Ignelater</taxon>
    </lineage>
</organism>
<proteinExistence type="predicted"/>